<dbReference type="AlphaFoldDB" id="A0A3N0EHF4"/>
<dbReference type="Proteomes" id="UP000267469">
    <property type="component" value="Unassembled WGS sequence"/>
</dbReference>
<sequence>MFKKIQFWFFAAGLVSCLAACSDGYLDRYPLNGPSSETFYSNEDELMMGLFGAYKALNFNPKSSRPWPVILDVTTDLSWNRSNHEMQHIGNGSHESDNGSVLIFWREFYQAIGRANFLLDNIDQLKDQISAETYNRTRAEARFIRALCYHYLIELFGDVPLITATQTIEEAQVPRNPKNEVAEFVMQEMTEAASDLPERYGDDAYHGRATKGAALAIKARTALYNEKWDIAAAAAREVMDLGYELHHDFGELFTYDGQTSDEIIFSLQYLRGVMTHATANYLTSRLAGGVSNEVPSQAVVDSYEASDGLPIDKSGLYDPEKPFENRDPRLYETVVLPGSVLFGYQFETHDDSTKVWNYNTNPPTRVNNIDASHAYATYTGYLWRKYTDIEDMPDDTNSHINIILIRYAEVLLIYAEAKIEAGELDDSVYDAINQVRQRPGVDMPPIAPGKTQEELRSIVRKERKYELANEGLRLFDIRRWRIAEDVMPGPFLGRIPNEFLSGTPEIDEYGTPDYSNVPNGADLRHVETRNFNPSRDYLFPIPNIDILTNEALEQNPGY</sequence>
<keyword evidence="4" id="KW-0472">Membrane</keyword>
<evidence type="ECO:0000256" key="4">
    <source>
        <dbReference type="ARBA" id="ARBA00023136"/>
    </source>
</evidence>
<accession>A0A3N0EHF4</accession>
<dbReference type="SUPFAM" id="SSF48452">
    <property type="entry name" value="TPR-like"/>
    <property type="match status" value="1"/>
</dbReference>
<feature type="signal peptide" evidence="6">
    <location>
        <begin position="1"/>
        <end position="19"/>
    </location>
</feature>
<feature type="chain" id="PRO_5018188853" evidence="6">
    <location>
        <begin position="20"/>
        <end position="558"/>
    </location>
</feature>
<dbReference type="GO" id="GO:0009279">
    <property type="term" value="C:cell outer membrane"/>
    <property type="evidence" value="ECO:0007669"/>
    <property type="project" value="UniProtKB-SubCell"/>
</dbReference>
<proteinExistence type="inferred from homology"/>
<keyword evidence="10" id="KW-1185">Reference proteome</keyword>
<feature type="domain" description="RagB/SusD" evidence="7">
    <location>
        <begin position="262"/>
        <end position="558"/>
    </location>
</feature>
<organism evidence="9 10">
    <name type="scientific">Sinomicrobium pectinilyticum</name>
    <dbReference type="NCBI Taxonomy" id="1084421"/>
    <lineage>
        <taxon>Bacteria</taxon>
        <taxon>Pseudomonadati</taxon>
        <taxon>Bacteroidota</taxon>
        <taxon>Flavobacteriia</taxon>
        <taxon>Flavobacteriales</taxon>
        <taxon>Flavobacteriaceae</taxon>
        <taxon>Sinomicrobium</taxon>
    </lineage>
</organism>
<dbReference type="OrthoDB" id="5694214at2"/>
<gene>
    <name evidence="9" type="ORF">ED312_10405</name>
</gene>
<keyword evidence="5" id="KW-0998">Cell outer membrane</keyword>
<evidence type="ECO:0000313" key="10">
    <source>
        <dbReference type="Proteomes" id="UP000267469"/>
    </source>
</evidence>
<evidence type="ECO:0000259" key="7">
    <source>
        <dbReference type="Pfam" id="PF07980"/>
    </source>
</evidence>
<comment type="caution">
    <text evidence="9">The sequence shown here is derived from an EMBL/GenBank/DDBJ whole genome shotgun (WGS) entry which is preliminary data.</text>
</comment>
<evidence type="ECO:0000256" key="5">
    <source>
        <dbReference type="ARBA" id="ARBA00023237"/>
    </source>
</evidence>
<dbReference type="Pfam" id="PF07980">
    <property type="entry name" value="SusD_RagB"/>
    <property type="match status" value="1"/>
</dbReference>
<name>A0A3N0EHF4_SINP1</name>
<evidence type="ECO:0000256" key="3">
    <source>
        <dbReference type="ARBA" id="ARBA00022729"/>
    </source>
</evidence>
<comment type="similarity">
    <text evidence="2">Belongs to the SusD family.</text>
</comment>
<dbReference type="InterPro" id="IPR033985">
    <property type="entry name" value="SusD-like_N"/>
</dbReference>
<dbReference type="CDD" id="cd08977">
    <property type="entry name" value="SusD"/>
    <property type="match status" value="1"/>
</dbReference>
<dbReference type="RefSeq" id="WP_123215948.1">
    <property type="nucleotide sequence ID" value="NZ_RJTM01000072.1"/>
</dbReference>
<evidence type="ECO:0000256" key="1">
    <source>
        <dbReference type="ARBA" id="ARBA00004442"/>
    </source>
</evidence>
<dbReference type="InterPro" id="IPR012944">
    <property type="entry name" value="SusD_RagB_dom"/>
</dbReference>
<evidence type="ECO:0000256" key="2">
    <source>
        <dbReference type="ARBA" id="ARBA00006275"/>
    </source>
</evidence>
<reference evidence="9 10" key="1">
    <citation type="submission" date="2018-10" db="EMBL/GenBank/DDBJ databases">
        <title>Sinomicrobium pectinilyticum sp. nov., a pectinase-producing bacterium isolated from alkaline and saline soil, and emended description of the genus Sinomicrobium.</title>
        <authorList>
            <person name="Cheng B."/>
            <person name="Li C."/>
            <person name="Lai Q."/>
            <person name="Du M."/>
            <person name="Shao Z."/>
            <person name="Xu P."/>
            <person name="Yang C."/>
        </authorList>
    </citation>
    <scope>NUCLEOTIDE SEQUENCE [LARGE SCALE GENOMIC DNA]</scope>
    <source>
        <strain evidence="9 10">5DNS001</strain>
    </source>
</reference>
<dbReference type="Gene3D" id="1.25.40.390">
    <property type="match status" value="1"/>
</dbReference>
<keyword evidence="3 6" id="KW-0732">Signal</keyword>
<dbReference type="InterPro" id="IPR011990">
    <property type="entry name" value="TPR-like_helical_dom_sf"/>
</dbReference>
<comment type="subcellular location">
    <subcellularLocation>
        <location evidence="1">Cell outer membrane</location>
    </subcellularLocation>
</comment>
<dbReference type="PROSITE" id="PS51257">
    <property type="entry name" value="PROKAR_LIPOPROTEIN"/>
    <property type="match status" value="1"/>
</dbReference>
<evidence type="ECO:0000259" key="8">
    <source>
        <dbReference type="Pfam" id="PF14322"/>
    </source>
</evidence>
<dbReference type="Pfam" id="PF14322">
    <property type="entry name" value="SusD-like_3"/>
    <property type="match status" value="1"/>
</dbReference>
<dbReference type="EMBL" id="RJTM01000072">
    <property type="protein sequence ID" value="RNL87214.1"/>
    <property type="molecule type" value="Genomic_DNA"/>
</dbReference>
<protein>
    <submittedName>
        <fullName evidence="9">RagB/SusD family nutrient uptake outer membrane protein</fullName>
    </submittedName>
</protein>
<evidence type="ECO:0000256" key="6">
    <source>
        <dbReference type="SAM" id="SignalP"/>
    </source>
</evidence>
<feature type="domain" description="SusD-like N-terminal" evidence="8">
    <location>
        <begin position="41"/>
        <end position="222"/>
    </location>
</feature>
<evidence type="ECO:0000313" key="9">
    <source>
        <dbReference type="EMBL" id="RNL87214.1"/>
    </source>
</evidence>